<dbReference type="EMBL" id="JAUESC010000001">
    <property type="protein sequence ID" value="KAK0608213.1"/>
    <property type="molecule type" value="Genomic_DNA"/>
</dbReference>
<reference evidence="2" key="2">
    <citation type="submission" date="2023-06" db="EMBL/GenBank/DDBJ databases">
        <authorList>
            <person name="Swenson N.G."/>
            <person name="Wegrzyn J.L."/>
            <person name="Mcevoy S.L."/>
        </authorList>
    </citation>
    <scope>NUCLEOTIDE SEQUENCE</scope>
    <source>
        <strain evidence="2">NS2018</strain>
        <tissue evidence="2">Leaf</tissue>
    </source>
</reference>
<dbReference type="Proteomes" id="UP001168877">
    <property type="component" value="Unassembled WGS sequence"/>
</dbReference>
<evidence type="ECO:0000313" key="2">
    <source>
        <dbReference type="EMBL" id="KAK0576028.1"/>
    </source>
</evidence>
<sequence length="130" mass="14363">MVIWDQEGNVMSSPVRKKLKRISPQKLQKLWQFFGGLTFAIDTGLLPVLVESNVLEVVNLINSGKDISAKVGLYVGDIRELLLCNSGCSIGYAFRKENVVTHNISKLALSAVEDCYPTCVEQFVQDDCPG</sequence>
<gene>
    <name evidence="2" type="ORF">LWI29_010838</name>
    <name evidence="3" type="ORF">LWI29_027236</name>
</gene>
<keyword evidence="4" id="KW-1185">Reference proteome</keyword>
<dbReference type="InterPro" id="IPR002156">
    <property type="entry name" value="RNaseH_domain"/>
</dbReference>
<protein>
    <recommendedName>
        <fullName evidence="1">RNase H type-1 domain-containing protein</fullName>
    </recommendedName>
</protein>
<dbReference type="GO" id="GO:0004523">
    <property type="term" value="F:RNA-DNA hybrid ribonuclease activity"/>
    <property type="evidence" value="ECO:0007669"/>
    <property type="project" value="InterPro"/>
</dbReference>
<evidence type="ECO:0000313" key="4">
    <source>
        <dbReference type="Proteomes" id="UP001168877"/>
    </source>
</evidence>
<proteinExistence type="predicted"/>
<reference evidence="2" key="1">
    <citation type="journal article" date="2022" name="Plant J.">
        <title>Strategies of tolerance reflected in two North American maple genomes.</title>
        <authorList>
            <person name="McEvoy S.L."/>
            <person name="Sezen U.U."/>
            <person name="Trouern-Trend A."/>
            <person name="McMahon S.M."/>
            <person name="Schaberg P.G."/>
            <person name="Yang J."/>
            <person name="Wegrzyn J.L."/>
            <person name="Swenson N.G."/>
        </authorList>
    </citation>
    <scope>NUCLEOTIDE SEQUENCE</scope>
    <source>
        <strain evidence="2">NS2018</strain>
    </source>
</reference>
<organism evidence="2 4">
    <name type="scientific">Acer saccharum</name>
    <name type="common">Sugar maple</name>
    <dbReference type="NCBI Taxonomy" id="4024"/>
    <lineage>
        <taxon>Eukaryota</taxon>
        <taxon>Viridiplantae</taxon>
        <taxon>Streptophyta</taxon>
        <taxon>Embryophyta</taxon>
        <taxon>Tracheophyta</taxon>
        <taxon>Spermatophyta</taxon>
        <taxon>Magnoliopsida</taxon>
        <taxon>eudicotyledons</taxon>
        <taxon>Gunneridae</taxon>
        <taxon>Pentapetalae</taxon>
        <taxon>rosids</taxon>
        <taxon>malvids</taxon>
        <taxon>Sapindales</taxon>
        <taxon>Sapindaceae</taxon>
        <taxon>Hippocastanoideae</taxon>
        <taxon>Acereae</taxon>
        <taxon>Acer</taxon>
    </lineage>
</organism>
<dbReference type="InterPro" id="IPR053151">
    <property type="entry name" value="RNase_H-like"/>
</dbReference>
<comment type="caution">
    <text evidence="2">The sequence shown here is derived from an EMBL/GenBank/DDBJ whole genome shotgun (WGS) entry which is preliminary data.</text>
</comment>
<dbReference type="Pfam" id="PF13456">
    <property type="entry name" value="RVT_3"/>
    <property type="match status" value="1"/>
</dbReference>
<evidence type="ECO:0000313" key="3">
    <source>
        <dbReference type="EMBL" id="KAK0608213.1"/>
    </source>
</evidence>
<name>A0AA39VFE4_ACESA</name>
<dbReference type="PANTHER" id="PTHR47723:SF24">
    <property type="entry name" value="RNASE H TYPE-1 DOMAIN-CONTAINING PROTEIN"/>
    <property type="match status" value="1"/>
</dbReference>
<accession>A0AA39VFE4</accession>
<dbReference type="AlphaFoldDB" id="A0AA39VFE4"/>
<feature type="domain" description="RNase H type-1" evidence="1">
    <location>
        <begin position="1"/>
        <end position="107"/>
    </location>
</feature>
<evidence type="ECO:0000259" key="1">
    <source>
        <dbReference type="Pfam" id="PF13456"/>
    </source>
</evidence>
<dbReference type="PANTHER" id="PTHR47723">
    <property type="entry name" value="OS05G0353850 PROTEIN"/>
    <property type="match status" value="1"/>
</dbReference>
<dbReference type="EMBL" id="JAUESC010000386">
    <property type="protein sequence ID" value="KAK0576028.1"/>
    <property type="molecule type" value="Genomic_DNA"/>
</dbReference>
<dbReference type="GO" id="GO:0003676">
    <property type="term" value="F:nucleic acid binding"/>
    <property type="evidence" value="ECO:0007669"/>
    <property type="project" value="InterPro"/>
</dbReference>